<dbReference type="Gene3D" id="3.40.1650.10">
    <property type="entry name" value="RbsD-like domain"/>
    <property type="match status" value="1"/>
</dbReference>
<comment type="subcellular location">
    <subcellularLocation>
        <location evidence="6">Cytoplasm</location>
    </subcellularLocation>
</comment>
<dbReference type="EMBL" id="RBIR01000001">
    <property type="protein sequence ID" value="RKR30484.1"/>
    <property type="molecule type" value="Genomic_DNA"/>
</dbReference>
<keyword evidence="3 6" id="KW-0963">Cytoplasm</keyword>
<dbReference type="PANTHER" id="PTHR37831:SF1">
    <property type="entry name" value="D-RIBOSE PYRANASE"/>
    <property type="match status" value="1"/>
</dbReference>
<protein>
    <recommendedName>
        <fullName evidence="2 6">D-ribose pyranase</fullName>
        <ecNumber evidence="2 6">5.4.99.62</ecNumber>
    </recommendedName>
</protein>
<dbReference type="NCBIfam" id="NF008761">
    <property type="entry name" value="PRK11797.1"/>
    <property type="match status" value="1"/>
</dbReference>
<dbReference type="HAMAP" id="MF_01661">
    <property type="entry name" value="D_rib_pyranase"/>
    <property type="match status" value="1"/>
</dbReference>
<accession>A0A495FML7</accession>
<comment type="similarity">
    <text evidence="6">Belongs to the RbsD / FucU family. RbsD subfamily.</text>
</comment>
<dbReference type="AlphaFoldDB" id="A0A495FML7"/>
<comment type="pathway">
    <text evidence="6">Carbohydrate metabolism; D-ribose degradation; D-ribose 5-phosphate from beta-D-ribopyranose: step 1/2.</text>
</comment>
<dbReference type="InterPro" id="IPR023750">
    <property type="entry name" value="RbsD-like_sf"/>
</dbReference>
<dbReference type="GO" id="GO:0062193">
    <property type="term" value="F:D-ribose pyranase activity"/>
    <property type="evidence" value="ECO:0007669"/>
    <property type="project" value="UniProtKB-EC"/>
</dbReference>
<dbReference type="GO" id="GO:0019303">
    <property type="term" value="P:D-ribose catabolic process"/>
    <property type="evidence" value="ECO:0007669"/>
    <property type="project" value="UniProtKB-UniRule"/>
</dbReference>
<comment type="subunit">
    <text evidence="6">Homodecamer.</text>
</comment>
<dbReference type="GO" id="GO:0005829">
    <property type="term" value="C:cytosol"/>
    <property type="evidence" value="ECO:0007669"/>
    <property type="project" value="TreeGrafter"/>
</dbReference>
<organism evidence="7 8">
    <name type="scientific">Arthrobacter oryzae</name>
    <dbReference type="NCBI Taxonomy" id="409290"/>
    <lineage>
        <taxon>Bacteria</taxon>
        <taxon>Bacillati</taxon>
        <taxon>Actinomycetota</taxon>
        <taxon>Actinomycetes</taxon>
        <taxon>Micrococcales</taxon>
        <taxon>Micrococcaceae</taxon>
        <taxon>Arthrobacter</taxon>
    </lineage>
</organism>
<keyword evidence="5 6" id="KW-0119">Carbohydrate metabolism</keyword>
<feature type="binding site" evidence="6">
    <location>
        <position position="101"/>
    </location>
    <ligand>
        <name>substrate</name>
    </ligand>
</feature>
<feature type="binding site" evidence="6">
    <location>
        <begin position="123"/>
        <end position="125"/>
    </location>
    <ligand>
        <name>substrate</name>
    </ligand>
</feature>
<comment type="caution">
    <text evidence="7">The sequence shown here is derived from an EMBL/GenBank/DDBJ whole genome shotgun (WGS) entry which is preliminary data.</text>
</comment>
<dbReference type="GO" id="GO:0016872">
    <property type="term" value="F:intramolecular lyase activity"/>
    <property type="evidence" value="ECO:0007669"/>
    <property type="project" value="UniProtKB-UniRule"/>
</dbReference>
<evidence type="ECO:0000256" key="4">
    <source>
        <dbReference type="ARBA" id="ARBA00023235"/>
    </source>
</evidence>
<sequence length="134" mass="14239">MRKNSGTLNAALSRVISELGHTDELVVTDAGLPIPAGVERIDLALSPNVPRFLECLDVVLAEVQAEGAIAASEIAEQSPELLEALKARLGSHGIPLELVPHTEFKQRSRSSKAAVRSGEFTPYANVILVAGVVY</sequence>
<evidence type="ECO:0000256" key="3">
    <source>
        <dbReference type="ARBA" id="ARBA00022490"/>
    </source>
</evidence>
<evidence type="ECO:0000256" key="6">
    <source>
        <dbReference type="HAMAP-Rule" id="MF_01661"/>
    </source>
</evidence>
<evidence type="ECO:0000256" key="1">
    <source>
        <dbReference type="ARBA" id="ARBA00000223"/>
    </source>
</evidence>
<feature type="binding site" evidence="6">
    <location>
        <position position="29"/>
    </location>
    <ligand>
        <name>substrate</name>
    </ligand>
</feature>
<dbReference type="GO" id="GO:0048029">
    <property type="term" value="F:monosaccharide binding"/>
    <property type="evidence" value="ECO:0007669"/>
    <property type="project" value="InterPro"/>
</dbReference>
<dbReference type="SUPFAM" id="SSF102546">
    <property type="entry name" value="RbsD-like"/>
    <property type="match status" value="1"/>
</dbReference>
<dbReference type="RefSeq" id="WP_120950530.1">
    <property type="nucleotide sequence ID" value="NZ_RBIR01000001.1"/>
</dbReference>
<evidence type="ECO:0000256" key="2">
    <source>
        <dbReference type="ARBA" id="ARBA00012862"/>
    </source>
</evidence>
<proteinExistence type="inferred from homology"/>
<dbReference type="PANTHER" id="PTHR37831">
    <property type="entry name" value="D-RIBOSE PYRANASE"/>
    <property type="match status" value="1"/>
</dbReference>
<evidence type="ECO:0000313" key="7">
    <source>
        <dbReference type="EMBL" id="RKR30484.1"/>
    </source>
</evidence>
<dbReference type="Proteomes" id="UP000276055">
    <property type="component" value="Unassembled WGS sequence"/>
</dbReference>
<reference evidence="7 8" key="1">
    <citation type="submission" date="2018-10" db="EMBL/GenBank/DDBJ databases">
        <title>Genomic Encyclopedia of Type Strains, Phase IV (KMG-IV): sequencing the most valuable type-strain genomes for metagenomic binning, comparative biology and taxonomic classification.</title>
        <authorList>
            <person name="Goeker M."/>
        </authorList>
    </citation>
    <scope>NUCLEOTIDE SEQUENCE [LARGE SCALE GENOMIC DNA]</scope>
    <source>
        <strain evidence="7 8">DSM 25586</strain>
    </source>
</reference>
<evidence type="ECO:0000313" key="8">
    <source>
        <dbReference type="Proteomes" id="UP000276055"/>
    </source>
</evidence>
<keyword evidence="4 6" id="KW-0413">Isomerase</keyword>
<dbReference type="InterPro" id="IPR007721">
    <property type="entry name" value="RbsD_FucU"/>
</dbReference>
<evidence type="ECO:0000256" key="5">
    <source>
        <dbReference type="ARBA" id="ARBA00023277"/>
    </source>
</evidence>
<dbReference type="EC" id="5.4.99.62" evidence="2 6"/>
<feature type="active site" description="Proton donor" evidence="6">
    <location>
        <position position="21"/>
    </location>
</feature>
<dbReference type="Pfam" id="PF05025">
    <property type="entry name" value="RbsD_FucU"/>
    <property type="match status" value="1"/>
</dbReference>
<name>A0A495FML7_9MICC</name>
<gene>
    <name evidence="6" type="primary">rbsD</name>
    <name evidence="7" type="ORF">C8D78_0809</name>
</gene>
<dbReference type="UniPathway" id="UPA00916">
    <property type="reaction ID" value="UER00888"/>
</dbReference>
<dbReference type="OrthoDB" id="9805009at2"/>
<dbReference type="InterPro" id="IPR023064">
    <property type="entry name" value="D-ribose_pyranase"/>
</dbReference>
<comment type="catalytic activity">
    <reaction evidence="1 6">
        <text>beta-D-ribopyranose = beta-D-ribofuranose</text>
        <dbReference type="Rhea" id="RHEA:25432"/>
        <dbReference type="ChEBI" id="CHEBI:27476"/>
        <dbReference type="ChEBI" id="CHEBI:47002"/>
        <dbReference type="EC" id="5.4.99.62"/>
    </reaction>
</comment>
<comment type="function">
    <text evidence="6">Catalyzes the interconversion of beta-pyran and beta-furan forms of D-ribose.</text>
</comment>